<dbReference type="GO" id="GO:0017101">
    <property type="term" value="C:aminoacyl-tRNA synthetase multienzyme complex"/>
    <property type="evidence" value="ECO:0007669"/>
    <property type="project" value="TreeGrafter"/>
</dbReference>
<dbReference type="InterPro" id="IPR017449">
    <property type="entry name" value="Pro-tRNA_synth_II"/>
</dbReference>
<dbReference type="Gene3D" id="3.30.110.30">
    <property type="entry name" value="C-terminal domain of ProRS"/>
    <property type="match status" value="1"/>
</dbReference>
<feature type="chain" id="PRO_5044268852" description="proline--tRNA ligase" evidence="8">
    <location>
        <begin position="19"/>
        <end position="569"/>
    </location>
</feature>
<dbReference type="InterPro" id="IPR033721">
    <property type="entry name" value="ProRS_core_arch_euk"/>
</dbReference>
<accession>A0AB34JKN1</accession>
<dbReference type="InterPro" id="IPR004154">
    <property type="entry name" value="Anticodon-bd"/>
</dbReference>
<evidence type="ECO:0000313" key="11">
    <source>
        <dbReference type="Proteomes" id="UP001515480"/>
    </source>
</evidence>
<keyword evidence="11" id="KW-1185">Reference proteome</keyword>
<dbReference type="GO" id="GO:0006433">
    <property type="term" value="P:prolyl-tRNA aminoacylation"/>
    <property type="evidence" value="ECO:0007669"/>
    <property type="project" value="InterPro"/>
</dbReference>
<reference evidence="10 11" key="1">
    <citation type="journal article" date="2024" name="Science">
        <title>Giant polyketide synthase enzymes in the biosynthesis of giant marine polyether toxins.</title>
        <authorList>
            <person name="Fallon T.R."/>
            <person name="Shende V.V."/>
            <person name="Wierzbicki I.H."/>
            <person name="Pendleton A.L."/>
            <person name="Watervoot N.F."/>
            <person name="Auber R.P."/>
            <person name="Gonzalez D.J."/>
            <person name="Wisecaver J.H."/>
            <person name="Moore B.S."/>
        </authorList>
    </citation>
    <scope>NUCLEOTIDE SEQUENCE [LARGE SCALE GENOMIC DNA]</scope>
    <source>
        <strain evidence="10 11">12B1</strain>
    </source>
</reference>
<dbReference type="Pfam" id="PF00587">
    <property type="entry name" value="tRNA-synt_2b"/>
    <property type="match status" value="1"/>
</dbReference>
<dbReference type="InterPro" id="IPR006195">
    <property type="entry name" value="aa-tRNA-synth_II"/>
</dbReference>
<dbReference type="FunFam" id="3.30.930.10:FF:000023">
    <property type="entry name" value="Proline--tRNA ligase"/>
    <property type="match status" value="1"/>
</dbReference>
<gene>
    <name evidence="10" type="ORF">AB1Y20_020941</name>
</gene>
<evidence type="ECO:0000256" key="5">
    <source>
        <dbReference type="ARBA" id="ARBA00023146"/>
    </source>
</evidence>
<dbReference type="Proteomes" id="UP001515480">
    <property type="component" value="Unassembled WGS sequence"/>
</dbReference>
<dbReference type="InterPro" id="IPR016061">
    <property type="entry name" value="Pro-tRNA_ligase_II_C"/>
</dbReference>
<evidence type="ECO:0000256" key="4">
    <source>
        <dbReference type="ARBA" id="ARBA00022840"/>
    </source>
</evidence>
<evidence type="ECO:0000256" key="6">
    <source>
        <dbReference type="ARBA" id="ARBA00029731"/>
    </source>
</evidence>
<dbReference type="Pfam" id="PF09180">
    <property type="entry name" value="ProRS-C_1"/>
    <property type="match status" value="1"/>
</dbReference>
<keyword evidence="5" id="KW-0030">Aminoacyl-tRNA synthetase</keyword>
<dbReference type="PROSITE" id="PS50862">
    <property type="entry name" value="AA_TRNA_LIGASE_II"/>
    <property type="match status" value="1"/>
</dbReference>
<dbReference type="InterPro" id="IPR002314">
    <property type="entry name" value="aa-tRNA-synt_IIb"/>
</dbReference>
<evidence type="ECO:0000256" key="2">
    <source>
        <dbReference type="ARBA" id="ARBA00022598"/>
    </source>
</evidence>
<dbReference type="SUPFAM" id="SSF64586">
    <property type="entry name" value="C-terminal domain of ProRS"/>
    <property type="match status" value="1"/>
</dbReference>
<dbReference type="GO" id="GO:0005737">
    <property type="term" value="C:cytoplasm"/>
    <property type="evidence" value="ECO:0007669"/>
    <property type="project" value="InterPro"/>
</dbReference>
<evidence type="ECO:0000259" key="9">
    <source>
        <dbReference type="PROSITE" id="PS50862"/>
    </source>
</evidence>
<dbReference type="EC" id="6.1.1.15" evidence="1"/>
<sequence length="569" mass="61836">MSRMTRLLLVVATGRVAAHSSALLPSRLRLASPSLAIRACASDAAAAVAKKPPAAKPPAAKGGASQGLTPRATDYSAWYNEVIAAGELVDQSPVKGCMVLKPHGMALWDAVRDELDGRIKRTGARNAYFPLFIPVSFLSKEAEHVDGFAKECAVVTHHRLRATAGGKGVEPDPEAELEEPLIVRPTSETMIWHMFSKWIQSYRDLPLKVNQWANVVRWELRTRPFLRTSEFLWQEGHTAHASSEEALGCARQMLDVYADLCRELLAVPVVKGVKSATERFAGAEETFTIEALMQNGWALQSGTSHFLGQNFAKAFDVQFQTQQNEQELVWATSWGVSTRLIGALVMTHSDDLGLVLPPALAPVQVVIVPISPKGPEKDPEGHGALMDFVMGAAASMEKAGVRVEVDTRFNLRPGNKFYEWERKGVPIRVEAGPRDMAAGSVLCARRAGGDGEKFKLEAGEGLGAAIAAELDFIQAALLAAAEERLEAGTQEVESYAEMVEALADSDGTSAPGFFLVPWHDDAEVEKQIKTETKATIRCYPIAEQARAEGRVCFHSGRPATHMALFARAF</sequence>
<dbReference type="EMBL" id="JBGBPQ010000007">
    <property type="protein sequence ID" value="KAL1521272.1"/>
    <property type="molecule type" value="Genomic_DNA"/>
</dbReference>
<dbReference type="CDD" id="cd00778">
    <property type="entry name" value="ProRS_core_arch_euk"/>
    <property type="match status" value="1"/>
</dbReference>
<keyword evidence="8" id="KW-0732">Signal</keyword>
<dbReference type="SUPFAM" id="SSF52954">
    <property type="entry name" value="Class II aaRS ABD-related"/>
    <property type="match status" value="1"/>
</dbReference>
<protein>
    <recommendedName>
        <fullName evidence="1">proline--tRNA ligase</fullName>
        <ecNumber evidence="1">6.1.1.15</ecNumber>
    </recommendedName>
    <alternativeName>
        <fullName evidence="6">Prolyl-tRNA synthetase</fullName>
    </alternativeName>
</protein>
<keyword evidence="3" id="KW-0547">Nucleotide-binding</keyword>
<comment type="catalytic activity">
    <reaction evidence="7">
        <text>tRNA(Pro) + L-proline + ATP = L-prolyl-tRNA(Pro) + AMP + diphosphate</text>
        <dbReference type="Rhea" id="RHEA:14305"/>
        <dbReference type="Rhea" id="RHEA-COMP:9700"/>
        <dbReference type="Rhea" id="RHEA-COMP:9702"/>
        <dbReference type="ChEBI" id="CHEBI:30616"/>
        <dbReference type="ChEBI" id="CHEBI:33019"/>
        <dbReference type="ChEBI" id="CHEBI:60039"/>
        <dbReference type="ChEBI" id="CHEBI:78442"/>
        <dbReference type="ChEBI" id="CHEBI:78532"/>
        <dbReference type="ChEBI" id="CHEBI:456215"/>
        <dbReference type="EC" id="6.1.1.15"/>
    </reaction>
</comment>
<proteinExistence type="inferred from homology"/>
<dbReference type="InterPro" id="IPR045864">
    <property type="entry name" value="aa-tRNA-synth_II/BPL/LPL"/>
</dbReference>
<dbReference type="NCBIfam" id="TIGR00408">
    <property type="entry name" value="proS_fam_I"/>
    <property type="match status" value="1"/>
</dbReference>
<dbReference type="GO" id="GO:0005524">
    <property type="term" value="F:ATP binding"/>
    <property type="evidence" value="ECO:0007669"/>
    <property type="project" value="UniProtKB-KW"/>
</dbReference>
<evidence type="ECO:0000256" key="1">
    <source>
        <dbReference type="ARBA" id="ARBA00012831"/>
    </source>
</evidence>
<dbReference type="SUPFAM" id="SSF55681">
    <property type="entry name" value="Class II aaRS and biotin synthetases"/>
    <property type="match status" value="1"/>
</dbReference>
<dbReference type="HAMAP" id="MF_01571">
    <property type="entry name" value="Pro_tRNA_synth_type3"/>
    <property type="match status" value="1"/>
</dbReference>
<evidence type="ECO:0000313" key="10">
    <source>
        <dbReference type="EMBL" id="KAL1521272.1"/>
    </source>
</evidence>
<feature type="domain" description="Aminoacyl-transfer RNA synthetases class-II family profile" evidence="9">
    <location>
        <begin position="100"/>
        <end position="357"/>
    </location>
</feature>
<dbReference type="Gene3D" id="3.30.930.10">
    <property type="entry name" value="Bira Bifunctional Protein, Domain 2"/>
    <property type="match status" value="1"/>
</dbReference>
<feature type="signal peptide" evidence="8">
    <location>
        <begin position="1"/>
        <end position="18"/>
    </location>
</feature>
<evidence type="ECO:0000256" key="3">
    <source>
        <dbReference type="ARBA" id="ARBA00022741"/>
    </source>
</evidence>
<dbReference type="Pfam" id="PF03129">
    <property type="entry name" value="HGTP_anticodon"/>
    <property type="match status" value="1"/>
</dbReference>
<organism evidence="10 11">
    <name type="scientific">Prymnesium parvum</name>
    <name type="common">Toxic golden alga</name>
    <dbReference type="NCBI Taxonomy" id="97485"/>
    <lineage>
        <taxon>Eukaryota</taxon>
        <taxon>Haptista</taxon>
        <taxon>Haptophyta</taxon>
        <taxon>Prymnesiophyceae</taxon>
        <taxon>Prymnesiales</taxon>
        <taxon>Prymnesiaceae</taxon>
        <taxon>Prymnesium</taxon>
    </lineage>
</organism>
<dbReference type="SMART" id="SM00946">
    <property type="entry name" value="ProRS-C_1"/>
    <property type="match status" value="1"/>
</dbReference>
<dbReference type="Gene3D" id="3.40.50.800">
    <property type="entry name" value="Anticodon-binding domain"/>
    <property type="match status" value="1"/>
</dbReference>
<dbReference type="PANTHER" id="PTHR43382:SF3">
    <property type="entry name" value="PROLINE--TRNA LIGASE, CHLOROPLASTIC_MITOCHONDRIAL"/>
    <property type="match status" value="1"/>
</dbReference>
<name>A0AB34JKN1_PRYPA</name>
<evidence type="ECO:0000256" key="7">
    <source>
        <dbReference type="ARBA" id="ARBA00047671"/>
    </source>
</evidence>
<dbReference type="PANTHER" id="PTHR43382">
    <property type="entry name" value="PROLYL-TRNA SYNTHETASE"/>
    <property type="match status" value="1"/>
</dbReference>
<comment type="caution">
    <text evidence="10">The sequence shown here is derived from an EMBL/GenBank/DDBJ whole genome shotgun (WGS) entry which is preliminary data.</text>
</comment>
<dbReference type="InterPro" id="IPR036621">
    <property type="entry name" value="Anticodon-bd_dom_sf"/>
</dbReference>
<dbReference type="GO" id="GO:0004827">
    <property type="term" value="F:proline-tRNA ligase activity"/>
    <property type="evidence" value="ECO:0007669"/>
    <property type="project" value="UniProtKB-EC"/>
</dbReference>
<dbReference type="AlphaFoldDB" id="A0AB34JKN1"/>
<dbReference type="InterPro" id="IPR004499">
    <property type="entry name" value="Pro-tRNA-ligase_IIa_arc-type"/>
</dbReference>
<keyword evidence="2" id="KW-0436">Ligase</keyword>
<evidence type="ECO:0000256" key="8">
    <source>
        <dbReference type="SAM" id="SignalP"/>
    </source>
</evidence>
<keyword evidence="4" id="KW-0067">ATP-binding</keyword>